<evidence type="ECO:0000256" key="2">
    <source>
        <dbReference type="ARBA" id="ARBA00022691"/>
    </source>
</evidence>
<evidence type="ECO:0000259" key="6">
    <source>
        <dbReference type="Pfam" id="PF04055"/>
    </source>
</evidence>
<dbReference type="RefSeq" id="WP_175164857.1">
    <property type="nucleotide sequence ID" value="NZ_CADIKI010000020.1"/>
</dbReference>
<evidence type="ECO:0000313" key="7">
    <source>
        <dbReference type="EMBL" id="CAB3804572.1"/>
    </source>
</evidence>
<dbReference type="Pfam" id="PF04055">
    <property type="entry name" value="Radical_SAM"/>
    <property type="match status" value="1"/>
</dbReference>
<dbReference type="SFLD" id="SFLDS00029">
    <property type="entry name" value="Radical_SAM"/>
    <property type="match status" value="1"/>
</dbReference>
<dbReference type="InterPro" id="IPR013785">
    <property type="entry name" value="Aldolase_TIM"/>
</dbReference>
<dbReference type="GO" id="GO:0051536">
    <property type="term" value="F:iron-sulfur cluster binding"/>
    <property type="evidence" value="ECO:0007669"/>
    <property type="project" value="UniProtKB-KW"/>
</dbReference>
<dbReference type="SUPFAM" id="SSF102114">
    <property type="entry name" value="Radical SAM enzymes"/>
    <property type="match status" value="1"/>
</dbReference>
<keyword evidence="5" id="KW-0411">Iron-sulfur</keyword>
<gene>
    <name evidence="7" type="ORF">LMG27177_05677</name>
</gene>
<organism evidence="7 8">
    <name type="scientific">Paraburkholderia fynbosensis</name>
    <dbReference type="NCBI Taxonomy" id="1200993"/>
    <lineage>
        <taxon>Bacteria</taxon>
        <taxon>Pseudomonadati</taxon>
        <taxon>Pseudomonadota</taxon>
        <taxon>Betaproteobacteria</taxon>
        <taxon>Burkholderiales</taxon>
        <taxon>Burkholderiaceae</taxon>
        <taxon>Paraburkholderia</taxon>
    </lineage>
</organism>
<dbReference type="EMBL" id="CADIKI010000020">
    <property type="protein sequence ID" value="CAB3804572.1"/>
    <property type="molecule type" value="Genomic_DNA"/>
</dbReference>
<accession>A0A6J5GTK5</accession>
<dbReference type="InterPro" id="IPR050377">
    <property type="entry name" value="Radical_SAM_PqqE_MftC-like"/>
</dbReference>
<sequence>MYEHGVGKCHVELSTRCNAACPQCPRNYADGRIAELLPITELDLCFFKSNIPDVLLQTIKSWNFCGNYGDPAAAVECLEILEFVRTCSATTQLVMHSNGSLRSESWWRSLAATGVHVYFGIDGMEDTHSRYRRNTSWEKVIRNARAFIEAGGEATWQFIPFKHNEHQVDGCRDLAKQLGFKGFAVRRSNRFQSPAGEALSGVLVPSKDHRNGYLLEPPSREAHKTPLMKSDSAPQYRAMLNTACVRCKAAMGAEFYLAATGHVFPCCYLGHIYFKGATSCYSRELPRLIREHGLDLDALSLREHDFFEVIEGPVFSEIIPGTWAPGAGNALLTCRRICGVESLAYEPEVFSQRIEF</sequence>
<dbReference type="GO" id="GO:0003824">
    <property type="term" value="F:catalytic activity"/>
    <property type="evidence" value="ECO:0007669"/>
    <property type="project" value="InterPro"/>
</dbReference>
<proteinExistence type="predicted"/>
<dbReference type="InterPro" id="IPR007197">
    <property type="entry name" value="rSAM"/>
</dbReference>
<keyword evidence="4" id="KW-0408">Iron</keyword>
<evidence type="ECO:0000256" key="1">
    <source>
        <dbReference type="ARBA" id="ARBA00001966"/>
    </source>
</evidence>
<protein>
    <recommendedName>
        <fullName evidence="6">Radical SAM core domain-containing protein</fullName>
    </recommendedName>
</protein>
<dbReference type="Gene3D" id="3.20.20.70">
    <property type="entry name" value="Aldolase class I"/>
    <property type="match status" value="1"/>
</dbReference>
<dbReference type="PANTHER" id="PTHR11228:SF7">
    <property type="entry name" value="PQQA PEPTIDE CYCLASE"/>
    <property type="match status" value="1"/>
</dbReference>
<reference evidence="7 8" key="1">
    <citation type="submission" date="2020-04" db="EMBL/GenBank/DDBJ databases">
        <authorList>
            <person name="De Canck E."/>
        </authorList>
    </citation>
    <scope>NUCLEOTIDE SEQUENCE [LARGE SCALE GENOMIC DNA]</scope>
    <source>
        <strain evidence="7 8">LMG 27177</strain>
    </source>
</reference>
<keyword evidence="3" id="KW-0479">Metal-binding</keyword>
<feature type="domain" description="Radical SAM core" evidence="6">
    <location>
        <begin position="12"/>
        <end position="164"/>
    </location>
</feature>
<evidence type="ECO:0000256" key="4">
    <source>
        <dbReference type="ARBA" id="ARBA00023004"/>
    </source>
</evidence>
<dbReference type="PANTHER" id="PTHR11228">
    <property type="entry name" value="RADICAL SAM DOMAIN PROTEIN"/>
    <property type="match status" value="1"/>
</dbReference>
<evidence type="ECO:0000256" key="5">
    <source>
        <dbReference type="ARBA" id="ARBA00023014"/>
    </source>
</evidence>
<name>A0A6J5GTK5_9BURK</name>
<keyword evidence="2" id="KW-0949">S-adenosyl-L-methionine</keyword>
<dbReference type="SFLD" id="SFLDG01067">
    <property type="entry name" value="SPASM/twitch_domain_containing"/>
    <property type="match status" value="1"/>
</dbReference>
<evidence type="ECO:0000313" key="8">
    <source>
        <dbReference type="Proteomes" id="UP000494252"/>
    </source>
</evidence>
<dbReference type="Proteomes" id="UP000494252">
    <property type="component" value="Unassembled WGS sequence"/>
</dbReference>
<evidence type="ECO:0000256" key="3">
    <source>
        <dbReference type="ARBA" id="ARBA00022723"/>
    </source>
</evidence>
<dbReference type="GO" id="GO:0046872">
    <property type="term" value="F:metal ion binding"/>
    <property type="evidence" value="ECO:0007669"/>
    <property type="project" value="UniProtKB-KW"/>
</dbReference>
<comment type="cofactor">
    <cofactor evidence="1">
        <name>[4Fe-4S] cluster</name>
        <dbReference type="ChEBI" id="CHEBI:49883"/>
    </cofactor>
</comment>
<keyword evidence="8" id="KW-1185">Reference proteome</keyword>
<dbReference type="AlphaFoldDB" id="A0A6J5GTK5"/>
<dbReference type="CDD" id="cd01335">
    <property type="entry name" value="Radical_SAM"/>
    <property type="match status" value="1"/>
</dbReference>
<dbReference type="InterPro" id="IPR058240">
    <property type="entry name" value="rSAM_sf"/>
</dbReference>